<sequence length="374" mass="43944">MSYRVGCCSDRRNFQISSPSSSCSTMVVTEVFEVNFGASKFTNSPGSDSSGFTELLLELKELLFEGVMVDEHDPCFVSFGLYSLDHERKLSEDIELNLNNDSLISMIGIQTDNVDQITTIRRALFNFDPLEKKDVVFGFRIYLTFIAEQYDKEYLHNQKDAKKSKQSTEEEKEKQKLRKRQIDCCAYFGELRQSLEFRFFKVIENSQWNQKLFQQDPKEKSNQKIKKIYRWDDIQGNGKSNSDIALQIYQQEKEILQHIMNGQNQTAQQLQMIDINLDKGSDQARFVHILQEYNYQVENIVLFPIKTVLDIMHISQAQVPHIVTPFLESVNVKGVIEKEIQIEETRRLNEEQKEAEFQSIRKKRYEEYQEKERQ</sequence>
<dbReference type="Proteomes" id="UP000324800">
    <property type="component" value="Unassembled WGS sequence"/>
</dbReference>
<accession>A0A5J4V6R5</accession>
<evidence type="ECO:0000313" key="1">
    <source>
        <dbReference type="EMBL" id="KAA6378060.1"/>
    </source>
</evidence>
<name>A0A5J4V6R5_9EUKA</name>
<organism evidence="1 2">
    <name type="scientific">Streblomastix strix</name>
    <dbReference type="NCBI Taxonomy" id="222440"/>
    <lineage>
        <taxon>Eukaryota</taxon>
        <taxon>Metamonada</taxon>
        <taxon>Preaxostyla</taxon>
        <taxon>Oxymonadida</taxon>
        <taxon>Streblomastigidae</taxon>
        <taxon>Streblomastix</taxon>
    </lineage>
</organism>
<dbReference type="EMBL" id="SNRW01009402">
    <property type="protein sequence ID" value="KAA6378060.1"/>
    <property type="molecule type" value="Genomic_DNA"/>
</dbReference>
<evidence type="ECO:0000313" key="2">
    <source>
        <dbReference type="Proteomes" id="UP000324800"/>
    </source>
</evidence>
<dbReference type="AlphaFoldDB" id="A0A5J4V6R5"/>
<proteinExistence type="predicted"/>
<protein>
    <submittedName>
        <fullName evidence="1">Uncharacterized protein</fullName>
    </submittedName>
</protein>
<reference evidence="1 2" key="1">
    <citation type="submission" date="2019-03" db="EMBL/GenBank/DDBJ databases">
        <title>Single cell metagenomics reveals metabolic interactions within the superorganism composed of flagellate Streblomastix strix and complex community of Bacteroidetes bacteria on its surface.</title>
        <authorList>
            <person name="Treitli S.C."/>
            <person name="Kolisko M."/>
            <person name="Husnik F."/>
            <person name="Keeling P."/>
            <person name="Hampl V."/>
        </authorList>
    </citation>
    <scope>NUCLEOTIDE SEQUENCE [LARGE SCALE GENOMIC DNA]</scope>
    <source>
        <strain evidence="1">ST1C</strain>
    </source>
</reference>
<comment type="caution">
    <text evidence="1">The sequence shown here is derived from an EMBL/GenBank/DDBJ whole genome shotgun (WGS) entry which is preliminary data.</text>
</comment>
<gene>
    <name evidence="1" type="ORF">EZS28_026412</name>
</gene>